<dbReference type="PANTHER" id="PTHR12302:SF3">
    <property type="entry name" value="SERINE_THREONINE-PROTEIN KINASE 31"/>
    <property type="match status" value="1"/>
</dbReference>
<dbReference type="STRING" id="91360.SAMN05660330_01821"/>
<accession>A0A1H0Q0V0</accession>
<evidence type="ECO:0000256" key="3">
    <source>
        <dbReference type="ARBA" id="ARBA00022801"/>
    </source>
</evidence>
<evidence type="ECO:0000256" key="1">
    <source>
        <dbReference type="ARBA" id="ARBA00022722"/>
    </source>
</evidence>
<sequence length="211" mass="24339">MLQIPSFFILWCCHVSQLPAMNTENMQSILFQQDKVYTTSATGRPGVAIVFCLVLVMAIFSPWEEVFAKPAFQGKVIKVIDGDSVIVLAKNKKIEVRFYGIDSPEYDQPYSKKARRYVRRTLLGRKVTVAGIGHDRYSRLVAMVSDQNGTMINRSLVAEGLAWVHPGFCRKKMCADWKELEEKARSEKRNLWSGPVVIPPWKWKRTRKKRW</sequence>
<dbReference type="InterPro" id="IPR035437">
    <property type="entry name" value="SNase_OB-fold_sf"/>
</dbReference>
<protein>
    <submittedName>
        <fullName evidence="5">Endonuclease YncB, thermonuclease family</fullName>
    </submittedName>
</protein>
<organism evidence="5 6">
    <name type="scientific">Desulforhopalus singaporensis</name>
    <dbReference type="NCBI Taxonomy" id="91360"/>
    <lineage>
        <taxon>Bacteria</taxon>
        <taxon>Pseudomonadati</taxon>
        <taxon>Thermodesulfobacteriota</taxon>
        <taxon>Desulfobulbia</taxon>
        <taxon>Desulfobulbales</taxon>
        <taxon>Desulfocapsaceae</taxon>
        <taxon>Desulforhopalus</taxon>
    </lineage>
</organism>
<dbReference type="PROSITE" id="PS50830">
    <property type="entry name" value="TNASE_3"/>
    <property type="match status" value="1"/>
</dbReference>
<dbReference type="Proteomes" id="UP000199073">
    <property type="component" value="Unassembled WGS sequence"/>
</dbReference>
<dbReference type="PANTHER" id="PTHR12302">
    <property type="entry name" value="EBNA2 BINDING PROTEIN P100"/>
    <property type="match status" value="1"/>
</dbReference>
<keyword evidence="2 5" id="KW-0255">Endonuclease</keyword>
<dbReference type="GO" id="GO:0016787">
    <property type="term" value="F:hydrolase activity"/>
    <property type="evidence" value="ECO:0007669"/>
    <property type="project" value="UniProtKB-KW"/>
</dbReference>
<feature type="domain" description="TNase-like" evidence="4">
    <location>
        <begin position="70"/>
        <end position="194"/>
    </location>
</feature>
<dbReference type="EMBL" id="FNJI01000010">
    <property type="protein sequence ID" value="SDP10308.1"/>
    <property type="molecule type" value="Genomic_DNA"/>
</dbReference>
<keyword evidence="3" id="KW-0378">Hydrolase</keyword>
<evidence type="ECO:0000313" key="6">
    <source>
        <dbReference type="Proteomes" id="UP000199073"/>
    </source>
</evidence>
<dbReference type="Pfam" id="PF00565">
    <property type="entry name" value="SNase"/>
    <property type="match status" value="1"/>
</dbReference>
<proteinExistence type="predicted"/>
<reference evidence="5 6" key="1">
    <citation type="submission" date="2016-10" db="EMBL/GenBank/DDBJ databases">
        <authorList>
            <person name="de Groot N.N."/>
        </authorList>
    </citation>
    <scope>NUCLEOTIDE SEQUENCE [LARGE SCALE GENOMIC DNA]</scope>
    <source>
        <strain evidence="5 6">DSM 12130</strain>
    </source>
</reference>
<dbReference type="GO" id="GO:0004519">
    <property type="term" value="F:endonuclease activity"/>
    <property type="evidence" value="ECO:0007669"/>
    <property type="project" value="UniProtKB-KW"/>
</dbReference>
<dbReference type="AlphaFoldDB" id="A0A1H0Q0V0"/>
<keyword evidence="1" id="KW-0540">Nuclease</keyword>
<evidence type="ECO:0000259" key="4">
    <source>
        <dbReference type="PROSITE" id="PS50830"/>
    </source>
</evidence>
<dbReference type="SUPFAM" id="SSF50199">
    <property type="entry name" value="Staphylococcal nuclease"/>
    <property type="match status" value="1"/>
</dbReference>
<dbReference type="SMART" id="SM00318">
    <property type="entry name" value="SNc"/>
    <property type="match status" value="1"/>
</dbReference>
<dbReference type="Gene3D" id="2.40.50.90">
    <property type="match status" value="1"/>
</dbReference>
<evidence type="ECO:0000256" key="2">
    <source>
        <dbReference type="ARBA" id="ARBA00022759"/>
    </source>
</evidence>
<evidence type="ECO:0000313" key="5">
    <source>
        <dbReference type="EMBL" id="SDP10308.1"/>
    </source>
</evidence>
<gene>
    <name evidence="5" type="ORF">SAMN05660330_01821</name>
</gene>
<name>A0A1H0Q0V0_9BACT</name>
<dbReference type="InterPro" id="IPR016071">
    <property type="entry name" value="Staphylococal_nuclease_OB-fold"/>
</dbReference>
<keyword evidence="6" id="KW-1185">Reference proteome</keyword>